<dbReference type="Proteomes" id="UP001152747">
    <property type="component" value="Unassembled WGS sequence"/>
</dbReference>
<proteinExistence type="predicted"/>
<comment type="caution">
    <text evidence="4">The sequence shown here is derived from an EMBL/GenBank/DDBJ whole genome shotgun (WGS) entry which is preliminary data.</text>
</comment>
<name>A0A9P1IH10_9PELO</name>
<evidence type="ECO:0008006" key="6">
    <source>
        <dbReference type="Google" id="ProtNLM"/>
    </source>
</evidence>
<feature type="compositionally biased region" description="Basic and acidic residues" evidence="1">
    <location>
        <begin position="382"/>
        <end position="393"/>
    </location>
</feature>
<keyword evidence="5" id="KW-1185">Reference proteome</keyword>
<organism evidence="4 5">
    <name type="scientific">Caenorhabditis angaria</name>
    <dbReference type="NCBI Taxonomy" id="860376"/>
    <lineage>
        <taxon>Eukaryota</taxon>
        <taxon>Metazoa</taxon>
        <taxon>Ecdysozoa</taxon>
        <taxon>Nematoda</taxon>
        <taxon>Chromadorea</taxon>
        <taxon>Rhabditida</taxon>
        <taxon>Rhabditina</taxon>
        <taxon>Rhabditomorpha</taxon>
        <taxon>Rhabditoidea</taxon>
        <taxon>Rhabditidae</taxon>
        <taxon>Peloderinae</taxon>
        <taxon>Caenorhabditis</taxon>
    </lineage>
</organism>
<evidence type="ECO:0000313" key="5">
    <source>
        <dbReference type="Proteomes" id="UP001152747"/>
    </source>
</evidence>
<keyword evidence="3" id="KW-0732">Signal</keyword>
<gene>
    <name evidence="4" type="ORF">CAMP_LOCUS7102</name>
</gene>
<dbReference type="EMBL" id="CANHGI010000003">
    <property type="protein sequence ID" value="CAI5444465.1"/>
    <property type="molecule type" value="Genomic_DNA"/>
</dbReference>
<keyword evidence="2" id="KW-0472">Membrane</keyword>
<evidence type="ECO:0000313" key="4">
    <source>
        <dbReference type="EMBL" id="CAI5444465.1"/>
    </source>
</evidence>
<reference evidence="4" key="1">
    <citation type="submission" date="2022-11" db="EMBL/GenBank/DDBJ databases">
        <authorList>
            <person name="Kikuchi T."/>
        </authorList>
    </citation>
    <scope>NUCLEOTIDE SEQUENCE</scope>
    <source>
        <strain evidence="4">PS1010</strain>
    </source>
</reference>
<evidence type="ECO:0000256" key="2">
    <source>
        <dbReference type="SAM" id="Phobius"/>
    </source>
</evidence>
<sequence>MMRCSIVIILIYAFIIAVNAKKNTPTCQPQQQNPKLKDVNVPRTLLLFTIGYDASDADREKMTFVVRQTACWVPQHANITSGYYFIPHSSVIDNRELKNIVDKISENSKKTDKVSCEKFEESLKKLKDDSAVGNYDSIKVIGHMGKIADDCDYALQWKNAQLDSKFEFFMIRFDNKKDPGIISLNYENVASIDVSQTSPPAELKNVTGTFMNYVLGAETPPKAVKTEDEFQFPDWAYIVIVAVVLVLLIAAALLFCYCKKKLCFKKKNKDSNSNKPQIVIGTSKPAPAATAVTASASGTASPAAGPVANPVVPTPVVAAPPVPAGAPPPAAAPVPADAPPPAAAEPSASDRCVDRSNVLREDPSLGFLDLHTVDTTGSGGNKGDHGNEKDKKK</sequence>
<feature type="signal peptide" evidence="3">
    <location>
        <begin position="1"/>
        <end position="20"/>
    </location>
</feature>
<feature type="compositionally biased region" description="Basic and acidic residues" evidence="1">
    <location>
        <begin position="351"/>
        <end position="363"/>
    </location>
</feature>
<evidence type="ECO:0000256" key="3">
    <source>
        <dbReference type="SAM" id="SignalP"/>
    </source>
</evidence>
<feature type="compositionally biased region" description="Pro residues" evidence="1">
    <location>
        <begin position="324"/>
        <end position="343"/>
    </location>
</feature>
<keyword evidence="2" id="KW-1133">Transmembrane helix</keyword>
<dbReference type="AlphaFoldDB" id="A0A9P1IH10"/>
<feature type="transmembrane region" description="Helical" evidence="2">
    <location>
        <begin position="235"/>
        <end position="257"/>
    </location>
</feature>
<protein>
    <recommendedName>
        <fullName evidence="6">Peptidase S72 domain-containing protein</fullName>
    </recommendedName>
</protein>
<keyword evidence="2" id="KW-0812">Transmembrane</keyword>
<accession>A0A9P1IH10</accession>
<evidence type="ECO:0000256" key="1">
    <source>
        <dbReference type="SAM" id="MobiDB-lite"/>
    </source>
</evidence>
<feature type="chain" id="PRO_5040271642" description="Peptidase S72 domain-containing protein" evidence="3">
    <location>
        <begin position="21"/>
        <end position="393"/>
    </location>
</feature>
<feature type="region of interest" description="Disordered" evidence="1">
    <location>
        <begin position="324"/>
        <end position="393"/>
    </location>
</feature>